<dbReference type="EnsemblPlants" id="KEH18893">
    <property type="protein sequence ID" value="KEH18893"/>
    <property type="gene ID" value="MTR_8g031350"/>
</dbReference>
<reference evidence="2 4" key="2">
    <citation type="journal article" date="2014" name="BMC Genomics">
        <title>An improved genome release (version Mt4.0) for the model legume Medicago truncatula.</title>
        <authorList>
            <person name="Tang H."/>
            <person name="Krishnakumar V."/>
            <person name="Bidwell S."/>
            <person name="Rosen B."/>
            <person name="Chan A."/>
            <person name="Zhou S."/>
            <person name="Gentzbittel L."/>
            <person name="Childs K.L."/>
            <person name="Yandell M."/>
            <person name="Gundlach H."/>
            <person name="Mayer K.F."/>
            <person name="Schwartz D.C."/>
            <person name="Town C.D."/>
        </authorList>
    </citation>
    <scope>GENOME REANNOTATION</scope>
    <source>
        <strain evidence="2">A17</strain>
        <strain evidence="3 4">cv. Jemalong A17</strain>
    </source>
</reference>
<feature type="domain" description="Apple" evidence="1">
    <location>
        <begin position="88"/>
        <end position="123"/>
    </location>
</feature>
<sequence length="197" mass="21882">MTTLSLISNGCSLQHHYYNLVRQIKDLFGNFPSYSLYHVHCEPNQVIDSIIKFSLSLPLALGCLMSRGKIDIARLAYQLKAISYPLFLPNRAIGNASNNINDCQTICWSNCSCIGFKNSNVNGTGFTFILSMESLNIASGGEDNFYILVKSAAHNKGMYLATTITHHLEVFYGSIINIRFIQVSSLLRISVESNSTL</sequence>
<evidence type="ECO:0000313" key="4">
    <source>
        <dbReference type="Proteomes" id="UP000002051"/>
    </source>
</evidence>
<evidence type="ECO:0000313" key="2">
    <source>
        <dbReference type="EMBL" id="KEH18893.1"/>
    </source>
</evidence>
<name>A0A072TQ06_MEDTR</name>
<keyword evidence="4" id="KW-1185">Reference proteome</keyword>
<evidence type="ECO:0000313" key="3">
    <source>
        <dbReference type="EnsemblPlants" id="KEH18893"/>
    </source>
</evidence>
<dbReference type="EMBL" id="CM001224">
    <property type="protein sequence ID" value="KEH18893.1"/>
    <property type="molecule type" value="Genomic_DNA"/>
</dbReference>
<dbReference type="InterPro" id="IPR003609">
    <property type="entry name" value="Pan_app"/>
</dbReference>
<dbReference type="PaxDb" id="3880-AES75207"/>
<dbReference type="Proteomes" id="UP000002051">
    <property type="component" value="Chromosome 8"/>
</dbReference>
<protein>
    <submittedName>
        <fullName evidence="2">PAN-like domain protein</fullName>
    </submittedName>
</protein>
<reference evidence="3" key="3">
    <citation type="submission" date="2015-04" db="UniProtKB">
        <authorList>
            <consortium name="EnsemblPlants"/>
        </authorList>
    </citation>
    <scope>IDENTIFICATION</scope>
    <source>
        <strain evidence="3">cv. Jemalong A17</strain>
    </source>
</reference>
<dbReference type="Pfam" id="PF08276">
    <property type="entry name" value="PAN_2"/>
    <property type="match status" value="1"/>
</dbReference>
<gene>
    <name evidence="2" type="ordered locus">MTR_8g031350</name>
</gene>
<dbReference type="HOGENOM" id="CLU_1386039_0_0_1"/>
<evidence type="ECO:0000259" key="1">
    <source>
        <dbReference type="Pfam" id="PF08276"/>
    </source>
</evidence>
<organism evidence="2 4">
    <name type="scientific">Medicago truncatula</name>
    <name type="common">Barrel medic</name>
    <name type="synonym">Medicago tribuloides</name>
    <dbReference type="NCBI Taxonomy" id="3880"/>
    <lineage>
        <taxon>Eukaryota</taxon>
        <taxon>Viridiplantae</taxon>
        <taxon>Streptophyta</taxon>
        <taxon>Embryophyta</taxon>
        <taxon>Tracheophyta</taxon>
        <taxon>Spermatophyta</taxon>
        <taxon>Magnoliopsida</taxon>
        <taxon>eudicotyledons</taxon>
        <taxon>Gunneridae</taxon>
        <taxon>Pentapetalae</taxon>
        <taxon>rosids</taxon>
        <taxon>fabids</taxon>
        <taxon>Fabales</taxon>
        <taxon>Fabaceae</taxon>
        <taxon>Papilionoideae</taxon>
        <taxon>50 kb inversion clade</taxon>
        <taxon>NPAAA clade</taxon>
        <taxon>Hologalegina</taxon>
        <taxon>IRL clade</taxon>
        <taxon>Trifolieae</taxon>
        <taxon>Medicago</taxon>
    </lineage>
</organism>
<reference evidence="2 4" key="1">
    <citation type="journal article" date="2011" name="Nature">
        <title>The Medicago genome provides insight into the evolution of rhizobial symbioses.</title>
        <authorList>
            <person name="Young N.D."/>
            <person name="Debelle F."/>
            <person name="Oldroyd G.E."/>
            <person name="Geurts R."/>
            <person name="Cannon S.B."/>
            <person name="Udvardi M.K."/>
            <person name="Benedito V.A."/>
            <person name="Mayer K.F."/>
            <person name="Gouzy J."/>
            <person name="Schoof H."/>
            <person name="Van de Peer Y."/>
            <person name="Proost S."/>
            <person name="Cook D.R."/>
            <person name="Meyers B.C."/>
            <person name="Spannagl M."/>
            <person name="Cheung F."/>
            <person name="De Mita S."/>
            <person name="Krishnakumar V."/>
            <person name="Gundlach H."/>
            <person name="Zhou S."/>
            <person name="Mudge J."/>
            <person name="Bharti A.K."/>
            <person name="Murray J.D."/>
            <person name="Naoumkina M.A."/>
            <person name="Rosen B."/>
            <person name="Silverstein K.A."/>
            <person name="Tang H."/>
            <person name="Rombauts S."/>
            <person name="Zhao P.X."/>
            <person name="Zhou P."/>
            <person name="Barbe V."/>
            <person name="Bardou P."/>
            <person name="Bechner M."/>
            <person name="Bellec A."/>
            <person name="Berger A."/>
            <person name="Berges H."/>
            <person name="Bidwell S."/>
            <person name="Bisseling T."/>
            <person name="Choisne N."/>
            <person name="Couloux A."/>
            <person name="Denny R."/>
            <person name="Deshpande S."/>
            <person name="Dai X."/>
            <person name="Doyle J.J."/>
            <person name="Dudez A.M."/>
            <person name="Farmer A.D."/>
            <person name="Fouteau S."/>
            <person name="Franken C."/>
            <person name="Gibelin C."/>
            <person name="Gish J."/>
            <person name="Goldstein S."/>
            <person name="Gonzalez A.J."/>
            <person name="Green P.J."/>
            <person name="Hallab A."/>
            <person name="Hartog M."/>
            <person name="Hua A."/>
            <person name="Humphray S.J."/>
            <person name="Jeong D.H."/>
            <person name="Jing Y."/>
            <person name="Jocker A."/>
            <person name="Kenton S.M."/>
            <person name="Kim D.J."/>
            <person name="Klee K."/>
            <person name="Lai H."/>
            <person name="Lang C."/>
            <person name="Lin S."/>
            <person name="Macmil S.L."/>
            <person name="Magdelenat G."/>
            <person name="Matthews L."/>
            <person name="McCorrison J."/>
            <person name="Monaghan E.L."/>
            <person name="Mun J.H."/>
            <person name="Najar F.Z."/>
            <person name="Nicholson C."/>
            <person name="Noirot C."/>
            <person name="O'Bleness M."/>
            <person name="Paule C.R."/>
            <person name="Poulain J."/>
            <person name="Prion F."/>
            <person name="Qin B."/>
            <person name="Qu C."/>
            <person name="Retzel E.F."/>
            <person name="Riddle C."/>
            <person name="Sallet E."/>
            <person name="Samain S."/>
            <person name="Samson N."/>
            <person name="Sanders I."/>
            <person name="Saurat O."/>
            <person name="Scarpelli C."/>
            <person name="Schiex T."/>
            <person name="Segurens B."/>
            <person name="Severin A.J."/>
            <person name="Sherrier D.J."/>
            <person name="Shi R."/>
            <person name="Sims S."/>
            <person name="Singer S.R."/>
            <person name="Sinharoy S."/>
            <person name="Sterck L."/>
            <person name="Viollet A."/>
            <person name="Wang B.B."/>
            <person name="Wang K."/>
            <person name="Wang M."/>
            <person name="Wang X."/>
            <person name="Warfsmann J."/>
            <person name="Weissenbach J."/>
            <person name="White D.D."/>
            <person name="White J.D."/>
            <person name="Wiley G.B."/>
            <person name="Wincker P."/>
            <person name="Xing Y."/>
            <person name="Yang L."/>
            <person name="Yao Z."/>
            <person name="Ying F."/>
            <person name="Zhai J."/>
            <person name="Zhou L."/>
            <person name="Zuber A."/>
            <person name="Denarie J."/>
            <person name="Dixon R.A."/>
            <person name="May G.D."/>
            <person name="Schwartz D.C."/>
            <person name="Rogers J."/>
            <person name="Quetier F."/>
            <person name="Town C.D."/>
            <person name="Roe B.A."/>
        </authorList>
    </citation>
    <scope>NUCLEOTIDE SEQUENCE [LARGE SCALE GENOMIC DNA]</scope>
    <source>
        <strain evidence="2">A17</strain>
        <strain evidence="3 4">cv. Jemalong A17</strain>
    </source>
</reference>
<dbReference type="AlphaFoldDB" id="A0A072TQ06"/>
<accession>A0A072TQ06</accession>
<proteinExistence type="predicted"/>